<evidence type="ECO:0000313" key="2">
    <source>
        <dbReference type="Proteomes" id="UP000466431"/>
    </source>
</evidence>
<dbReference type="EMBL" id="AP022591">
    <property type="protein sequence ID" value="BBY43988.1"/>
    <property type="molecule type" value="Genomic_DNA"/>
</dbReference>
<dbReference type="InterPro" id="IPR007969">
    <property type="entry name" value="DUF732"/>
</dbReference>
<dbReference type="PROSITE" id="PS51318">
    <property type="entry name" value="TAT"/>
    <property type="match status" value="1"/>
</dbReference>
<sequence length="115" mass="11795">MTSRRGKLTVVTVAAALAVFGSAANAHAQGDDKRFTDEVAALEIPVGPEVDVPALGRNICETLSQGLAGTVNPVPVVRGVVNSLAKSGISRAQAAGLMRAAVAVYCPQHARFTGR</sequence>
<keyword evidence="2" id="KW-1185">Reference proteome</keyword>
<dbReference type="RefSeq" id="WP_083001012.1">
    <property type="nucleotide sequence ID" value="NZ_AP022591.1"/>
</dbReference>
<name>A0A1X0BYG5_MYCCF</name>
<protein>
    <submittedName>
        <fullName evidence="1">Uncharacterized protein</fullName>
    </submittedName>
</protein>
<dbReference type="KEGG" id="mcee:MCEL_22830"/>
<accession>A0A1X0BYG5</accession>
<proteinExistence type="predicted"/>
<dbReference type="STRING" id="1249101.BST21_06875"/>
<dbReference type="OrthoDB" id="4738674at2"/>
<dbReference type="Proteomes" id="UP000466431">
    <property type="component" value="Chromosome"/>
</dbReference>
<organism evidence="1 2">
    <name type="scientific">Mycolicibacterium celeriflavum</name>
    <name type="common">Mycobacterium celeriflavum</name>
    <dbReference type="NCBI Taxonomy" id="1249101"/>
    <lineage>
        <taxon>Bacteria</taxon>
        <taxon>Bacillati</taxon>
        <taxon>Actinomycetota</taxon>
        <taxon>Actinomycetes</taxon>
        <taxon>Mycobacteriales</taxon>
        <taxon>Mycobacteriaceae</taxon>
        <taxon>Mycolicibacterium</taxon>
    </lineage>
</organism>
<evidence type="ECO:0000313" key="1">
    <source>
        <dbReference type="EMBL" id="BBY43988.1"/>
    </source>
</evidence>
<dbReference type="AlphaFoldDB" id="A0A1X0BYG5"/>
<dbReference type="Pfam" id="PF05305">
    <property type="entry name" value="DUF732"/>
    <property type="match status" value="1"/>
</dbReference>
<reference evidence="1 2" key="1">
    <citation type="journal article" date="2019" name="Emerg. Microbes Infect.">
        <title>Comprehensive subspecies identification of 175 nontuberculous mycobacteria species based on 7547 genomic profiles.</title>
        <authorList>
            <person name="Matsumoto Y."/>
            <person name="Kinjo T."/>
            <person name="Motooka D."/>
            <person name="Nabeya D."/>
            <person name="Jung N."/>
            <person name="Uechi K."/>
            <person name="Horii T."/>
            <person name="Iida T."/>
            <person name="Fujita J."/>
            <person name="Nakamura S."/>
        </authorList>
    </citation>
    <scope>NUCLEOTIDE SEQUENCE [LARGE SCALE GENOMIC DNA]</scope>
    <source>
        <strain evidence="1 2">JCM 18439</strain>
    </source>
</reference>
<dbReference type="InterPro" id="IPR006311">
    <property type="entry name" value="TAT_signal"/>
</dbReference>
<gene>
    <name evidence="1" type="ORF">MCEL_22830</name>
</gene>